<dbReference type="InterPro" id="IPR029787">
    <property type="entry name" value="Nucleotide_cyclase"/>
</dbReference>
<dbReference type="Gene3D" id="6.10.340.10">
    <property type="match status" value="1"/>
</dbReference>
<dbReference type="PROSITE" id="PS50112">
    <property type="entry name" value="PAS"/>
    <property type="match status" value="2"/>
</dbReference>
<dbReference type="SUPFAM" id="SSF55073">
    <property type="entry name" value="Nucleotide cyclase"/>
    <property type="match status" value="1"/>
</dbReference>
<accession>A0A1Q8YDS2</accession>
<dbReference type="InterPro" id="IPR001610">
    <property type="entry name" value="PAC"/>
</dbReference>
<dbReference type="PANTHER" id="PTHR46663">
    <property type="entry name" value="DIGUANYLATE CYCLASE DGCT-RELATED"/>
    <property type="match status" value="1"/>
</dbReference>
<dbReference type="SMART" id="SM00091">
    <property type="entry name" value="PAS"/>
    <property type="match status" value="2"/>
</dbReference>
<feature type="domain" description="PAS" evidence="2">
    <location>
        <begin position="499"/>
        <end position="569"/>
    </location>
</feature>
<dbReference type="InterPro" id="IPR035965">
    <property type="entry name" value="PAS-like_dom_sf"/>
</dbReference>
<dbReference type="Pfam" id="PF00990">
    <property type="entry name" value="GGDEF"/>
    <property type="match status" value="1"/>
</dbReference>
<dbReference type="PROSITE" id="PS50113">
    <property type="entry name" value="PAC"/>
    <property type="match status" value="2"/>
</dbReference>
<evidence type="ECO:0000256" key="1">
    <source>
        <dbReference type="SAM" id="Phobius"/>
    </source>
</evidence>
<evidence type="ECO:0000313" key="6">
    <source>
        <dbReference type="EMBL" id="OLP06039.1"/>
    </source>
</evidence>
<dbReference type="SUPFAM" id="SSF55785">
    <property type="entry name" value="PYP-like sensor domain (PAS domain)"/>
    <property type="match status" value="3"/>
</dbReference>
<dbReference type="InterPro" id="IPR043128">
    <property type="entry name" value="Rev_trsase/Diguanyl_cyclase"/>
</dbReference>
<dbReference type="Gene3D" id="3.30.70.270">
    <property type="match status" value="1"/>
</dbReference>
<feature type="domain" description="GGDEF" evidence="5">
    <location>
        <begin position="774"/>
        <end position="923"/>
    </location>
</feature>
<comment type="caution">
    <text evidence="6">The sequence shown here is derived from an EMBL/GenBank/DDBJ whole genome shotgun (WGS) entry which is preliminary data.</text>
</comment>
<dbReference type="NCBIfam" id="TIGR00229">
    <property type="entry name" value="sensory_box"/>
    <property type="match status" value="2"/>
</dbReference>
<keyword evidence="1" id="KW-0812">Transmembrane</keyword>
<feature type="domain" description="PAS" evidence="2">
    <location>
        <begin position="617"/>
        <end position="663"/>
    </location>
</feature>
<dbReference type="PROSITE" id="PS50885">
    <property type="entry name" value="HAMP"/>
    <property type="match status" value="1"/>
</dbReference>
<dbReference type="CDD" id="cd18773">
    <property type="entry name" value="PDC1_HK_sensor"/>
    <property type="match status" value="1"/>
</dbReference>
<dbReference type="FunFam" id="3.30.70.270:FF:000001">
    <property type="entry name" value="Diguanylate cyclase domain protein"/>
    <property type="match status" value="1"/>
</dbReference>
<keyword evidence="7" id="KW-1185">Reference proteome</keyword>
<feature type="domain" description="PAC" evidence="3">
    <location>
        <begin position="690"/>
        <end position="742"/>
    </location>
</feature>
<dbReference type="PROSITE" id="PS50887">
    <property type="entry name" value="GGDEF"/>
    <property type="match status" value="1"/>
</dbReference>
<dbReference type="EMBL" id="MSYM01000013">
    <property type="protein sequence ID" value="OLP06039.1"/>
    <property type="molecule type" value="Genomic_DNA"/>
</dbReference>
<feature type="domain" description="HAMP" evidence="4">
    <location>
        <begin position="313"/>
        <end position="366"/>
    </location>
</feature>
<dbReference type="GO" id="GO:0003824">
    <property type="term" value="F:catalytic activity"/>
    <property type="evidence" value="ECO:0007669"/>
    <property type="project" value="UniProtKB-ARBA"/>
</dbReference>
<name>A0A1Q8YDS2_9BURK</name>
<dbReference type="NCBIfam" id="TIGR00254">
    <property type="entry name" value="GGDEF"/>
    <property type="match status" value="1"/>
</dbReference>
<organism evidence="6 7">
    <name type="scientific">Rhodoferax antarcticus ANT.BR</name>
    <dbReference type="NCBI Taxonomy" id="1111071"/>
    <lineage>
        <taxon>Bacteria</taxon>
        <taxon>Pseudomonadati</taxon>
        <taxon>Pseudomonadota</taxon>
        <taxon>Betaproteobacteria</taxon>
        <taxon>Burkholderiales</taxon>
        <taxon>Comamonadaceae</taxon>
        <taxon>Rhodoferax</taxon>
    </lineage>
</organism>
<dbReference type="SMART" id="SM00267">
    <property type="entry name" value="GGDEF"/>
    <property type="match status" value="1"/>
</dbReference>
<dbReference type="InterPro" id="IPR000700">
    <property type="entry name" value="PAS-assoc_C"/>
</dbReference>
<dbReference type="Gene3D" id="2.10.70.100">
    <property type="match status" value="1"/>
</dbReference>
<dbReference type="InterPro" id="IPR003660">
    <property type="entry name" value="HAMP_dom"/>
</dbReference>
<dbReference type="CDD" id="cd00130">
    <property type="entry name" value="PAS"/>
    <property type="match status" value="3"/>
</dbReference>
<protein>
    <submittedName>
        <fullName evidence="6">Putative diguanylate cyclase/phosphodiesterase with PAS/PAC sensor</fullName>
    </submittedName>
</protein>
<evidence type="ECO:0000259" key="3">
    <source>
        <dbReference type="PROSITE" id="PS50113"/>
    </source>
</evidence>
<dbReference type="GO" id="GO:0016020">
    <property type="term" value="C:membrane"/>
    <property type="evidence" value="ECO:0007669"/>
    <property type="project" value="InterPro"/>
</dbReference>
<evidence type="ECO:0000259" key="2">
    <source>
        <dbReference type="PROSITE" id="PS50112"/>
    </source>
</evidence>
<dbReference type="STRING" id="81479.RA876_05575"/>
<evidence type="ECO:0000259" key="4">
    <source>
        <dbReference type="PROSITE" id="PS50885"/>
    </source>
</evidence>
<dbReference type="Proteomes" id="UP000185911">
    <property type="component" value="Unassembled WGS sequence"/>
</dbReference>
<feature type="domain" description="PAC" evidence="3">
    <location>
        <begin position="446"/>
        <end position="498"/>
    </location>
</feature>
<dbReference type="Gene3D" id="3.30.450.20">
    <property type="entry name" value="PAS domain"/>
    <property type="match status" value="4"/>
</dbReference>
<proteinExistence type="predicted"/>
<dbReference type="GO" id="GO:0007165">
    <property type="term" value="P:signal transduction"/>
    <property type="evidence" value="ECO:0007669"/>
    <property type="project" value="InterPro"/>
</dbReference>
<gene>
    <name evidence="6" type="ORF">BLL52_2269</name>
</gene>
<dbReference type="CDD" id="cd01949">
    <property type="entry name" value="GGDEF"/>
    <property type="match status" value="1"/>
</dbReference>
<dbReference type="Pfam" id="PF13426">
    <property type="entry name" value="PAS_9"/>
    <property type="match status" value="3"/>
</dbReference>
<dbReference type="RefSeq" id="WP_075586564.1">
    <property type="nucleotide sequence ID" value="NZ_MSYM01000013.1"/>
</dbReference>
<dbReference type="InterPro" id="IPR000014">
    <property type="entry name" value="PAS"/>
</dbReference>
<reference evidence="6 7" key="1">
    <citation type="submission" date="2017-01" db="EMBL/GenBank/DDBJ databases">
        <title>Genome sequence of Rhodoferax antarcticus ANT.BR, a psychrophilic purple nonsulfur bacterium from an Antarctic microbial mat.</title>
        <authorList>
            <person name="Baker J."/>
            <person name="Riester C."/>
            <person name="Skinner B."/>
            <person name="Newell A."/>
            <person name="Swingley W."/>
            <person name="Madigan M."/>
            <person name="Jung D."/>
            <person name="Asao M."/>
            <person name="Chen M."/>
            <person name="Loughlin P."/>
            <person name="Pan H."/>
            <person name="Lin S."/>
            <person name="Li N."/>
            <person name="Shaw J."/>
            <person name="Prado M."/>
            <person name="Sherman C."/>
            <person name="Li X."/>
            <person name="Tang J."/>
            <person name="Blankenship R."/>
            <person name="Zhao T."/>
            <person name="Touchman J."/>
            <person name="Sattley M."/>
        </authorList>
    </citation>
    <scope>NUCLEOTIDE SEQUENCE [LARGE SCALE GENOMIC DNA]</scope>
    <source>
        <strain evidence="6 7">ANT.BR</strain>
    </source>
</reference>
<evidence type="ECO:0000259" key="5">
    <source>
        <dbReference type="PROSITE" id="PS50887"/>
    </source>
</evidence>
<dbReference type="SMART" id="SM00086">
    <property type="entry name" value="PAC"/>
    <property type="match status" value="3"/>
</dbReference>
<dbReference type="AlphaFoldDB" id="A0A1Q8YDS2"/>
<evidence type="ECO:0000313" key="7">
    <source>
        <dbReference type="Proteomes" id="UP000185911"/>
    </source>
</evidence>
<keyword evidence="1" id="KW-1133">Transmembrane helix</keyword>
<feature type="transmembrane region" description="Helical" evidence="1">
    <location>
        <begin position="293"/>
        <end position="312"/>
    </location>
</feature>
<dbReference type="CDD" id="cd18774">
    <property type="entry name" value="PDC2_HK_sensor"/>
    <property type="match status" value="1"/>
</dbReference>
<sequence length="925" mass="103359">MQLNFLARHSLKTRFTLTTMAIFLASLWSLSFYASFELRRDMQEGLGAQQFTVASLLAQHIDERLSERLAWLRLVAQEIDAEQMQSLPALQSRLDSHPILATEFNDGLMILNASGLSLADAPRSADRTGRTHPHLTSMKFAMAQDRSSVGQAYLDPRHGVPMIDMAAPVHDANGLIIGAVVGLTQLNKPSFLSEVTVNRYGRTGRYLLLEPGQRRVIAATDTKRVMEQLPAAGVFPALDRFINGFQGSQVFTNSRGQEVLVSHVAVPSTGWIISAVLPTAEAFAPIRAMQQRTVYATLLLTLLAGVLTWWLARRQLAPVLDTVRALSHYKPEQNAELDLPPNAPGEIGEMVQAFTTLLTALAERNQALLAQQDMLSRTEALAHLGSWEWDLESDTVTWSDELFQLFRLDPAKGAPTFGQQLRMYTQQDALRLKEAVDRARYYAIPFEVELHTLRRDGSQRYYLARGEAQRDAKSVVRKLVGSIQDITELKQVQETLQRSFIALQNVLQTTLDGFLRFDRRGLVLQVNPAYCAMSGYTQDELLQMSVLDLEATDKPEEVAARMVHLYKTGRQQFETRHRRKDGSLWDVEASLTANAGSGGEIFAFLRDVSDRKLAQLRLEMAANVFSHAHEGISITDIEGNILNVNDTFSQITGYSRGEVIGKNTRLLQSDRQDAAFYQALWKALLINGHWSGEIWNRRKNGEVYPALLTISAVRDERGVTRQYVTLFSDISVRKAIEEQVRQLAFFDPLTNLPNRRLLTDRLAQILLVNKRSEHFGAVVFLDLDNFKPLNDTHGHGVGDMLLIEVASRLKSCVREMDTVARLGGDEFVVVLSELDATLDASKTQALAVAEKIRDSLSQVYRLQPDAATQTPADQPIEHHCTASVGVAVFEPGQTDQDAILHHADQAMYRAKEAGRNRVVLGENPT</sequence>
<feature type="transmembrane region" description="Helical" evidence="1">
    <location>
        <begin position="15"/>
        <end position="36"/>
    </location>
</feature>
<keyword evidence="1" id="KW-0472">Membrane</keyword>
<dbReference type="InterPro" id="IPR052163">
    <property type="entry name" value="DGC-Regulatory_Protein"/>
</dbReference>
<dbReference type="PANTHER" id="PTHR46663:SF3">
    <property type="entry name" value="SLL0267 PROTEIN"/>
    <property type="match status" value="1"/>
</dbReference>
<dbReference type="InterPro" id="IPR000160">
    <property type="entry name" value="GGDEF_dom"/>
</dbReference>